<comment type="caution">
    <text evidence="2">The sequence shown here is derived from an EMBL/GenBank/DDBJ whole genome shotgun (WGS) entry which is preliminary data.</text>
</comment>
<proteinExistence type="predicted"/>
<dbReference type="Gene3D" id="3.40.50.150">
    <property type="entry name" value="Vaccinia Virus protein VP39"/>
    <property type="match status" value="1"/>
</dbReference>
<dbReference type="Pfam" id="PF05175">
    <property type="entry name" value="MTS"/>
    <property type="match status" value="1"/>
</dbReference>
<keyword evidence="2" id="KW-0808">Transferase</keyword>
<organism evidence="2 3">
    <name type="scientific">Saccharothrix hoggarensis</name>
    <dbReference type="NCBI Taxonomy" id="913853"/>
    <lineage>
        <taxon>Bacteria</taxon>
        <taxon>Bacillati</taxon>
        <taxon>Actinomycetota</taxon>
        <taxon>Actinomycetes</taxon>
        <taxon>Pseudonocardiales</taxon>
        <taxon>Pseudonocardiaceae</taxon>
        <taxon>Saccharothrix</taxon>
    </lineage>
</organism>
<dbReference type="EMBL" id="JBHTLK010000005">
    <property type="protein sequence ID" value="MFD1145905.1"/>
    <property type="molecule type" value="Genomic_DNA"/>
</dbReference>
<dbReference type="InterPro" id="IPR007848">
    <property type="entry name" value="Small_mtfrase_dom"/>
</dbReference>
<evidence type="ECO:0000313" key="2">
    <source>
        <dbReference type="EMBL" id="MFD1145905.1"/>
    </source>
</evidence>
<dbReference type="CDD" id="cd02440">
    <property type="entry name" value="AdoMet_MTases"/>
    <property type="match status" value="1"/>
</dbReference>
<dbReference type="PRINTS" id="PR00507">
    <property type="entry name" value="N12N6MTFRASE"/>
</dbReference>
<evidence type="ECO:0000259" key="1">
    <source>
        <dbReference type="Pfam" id="PF05175"/>
    </source>
</evidence>
<reference evidence="3" key="1">
    <citation type="journal article" date="2019" name="Int. J. Syst. Evol. Microbiol.">
        <title>The Global Catalogue of Microorganisms (GCM) 10K type strain sequencing project: providing services to taxonomists for standard genome sequencing and annotation.</title>
        <authorList>
            <consortium name="The Broad Institute Genomics Platform"/>
            <consortium name="The Broad Institute Genome Sequencing Center for Infectious Disease"/>
            <person name="Wu L."/>
            <person name="Ma J."/>
        </authorList>
    </citation>
    <scope>NUCLEOTIDE SEQUENCE [LARGE SCALE GENOMIC DNA]</scope>
    <source>
        <strain evidence="3">CCUG 60214</strain>
    </source>
</reference>
<dbReference type="Proteomes" id="UP001597168">
    <property type="component" value="Unassembled WGS sequence"/>
</dbReference>
<protein>
    <submittedName>
        <fullName evidence="2">Methyltransferase</fullName>
    </submittedName>
</protein>
<keyword evidence="2" id="KW-0489">Methyltransferase</keyword>
<dbReference type="InterPro" id="IPR002052">
    <property type="entry name" value="DNA_methylase_N6_adenine_CS"/>
</dbReference>
<accession>A0ABW3QIN4</accession>
<dbReference type="PROSITE" id="PS00092">
    <property type="entry name" value="N6_MTASE"/>
    <property type="match status" value="1"/>
</dbReference>
<dbReference type="GO" id="GO:0032259">
    <property type="term" value="P:methylation"/>
    <property type="evidence" value="ECO:0007669"/>
    <property type="project" value="UniProtKB-KW"/>
</dbReference>
<name>A0ABW3QIN4_9PSEU</name>
<dbReference type="SUPFAM" id="SSF53335">
    <property type="entry name" value="S-adenosyl-L-methionine-dependent methyltransferases"/>
    <property type="match status" value="1"/>
</dbReference>
<evidence type="ECO:0000313" key="3">
    <source>
        <dbReference type="Proteomes" id="UP001597168"/>
    </source>
</evidence>
<dbReference type="RefSeq" id="WP_380719104.1">
    <property type="nucleotide sequence ID" value="NZ_JBHTLK010000005.1"/>
</dbReference>
<dbReference type="GO" id="GO:0008168">
    <property type="term" value="F:methyltransferase activity"/>
    <property type="evidence" value="ECO:0007669"/>
    <property type="project" value="UniProtKB-KW"/>
</dbReference>
<keyword evidence="3" id="KW-1185">Reference proteome</keyword>
<feature type="domain" description="Methyltransferase small" evidence="1">
    <location>
        <begin position="96"/>
        <end position="221"/>
    </location>
</feature>
<dbReference type="InterPro" id="IPR029063">
    <property type="entry name" value="SAM-dependent_MTases_sf"/>
</dbReference>
<sequence>MARYAETEVRQVLREAVIDGTHLRIERQLSPDLYRRVNYVLDLLGGKWSRKHRAHVFDSSPAEVVRAIVEDDAALPGTVEEKVTQGFVRTPADLVDRILYDFVEDELEDGTRVLEPSCGDGAIVHRLLATREAIHVTAVEPHTYRARRTAEGAHGDPRLRLVTNSFENFAAGFGLGEEREEFDVIVMNPPFSATGQPDLWIDHVALAWGMLAHGGRLVAIVPAGFHFRQDRRHQVIRDLVEQHGYVHDLDDDAFAESGAPGIRTRLLVLDGPLLIDKYQPDLGDEATVPHQVGDFERYWRRMETFGAPAARVSRKVAVPADQGVLF</sequence>
<gene>
    <name evidence="2" type="ORF">ACFQ3T_02070</name>
</gene>